<feature type="compositionally biased region" description="Acidic residues" evidence="6">
    <location>
        <begin position="342"/>
        <end position="359"/>
    </location>
</feature>
<feature type="region of interest" description="Disordered" evidence="6">
    <location>
        <begin position="1107"/>
        <end position="1260"/>
    </location>
</feature>
<name>A0ABD2FJ47_PAGBO</name>
<evidence type="ECO:0000256" key="6">
    <source>
        <dbReference type="SAM" id="MobiDB-lite"/>
    </source>
</evidence>
<dbReference type="SMART" id="SM00239">
    <property type="entry name" value="C2"/>
    <property type="match status" value="1"/>
</dbReference>
<feature type="compositionally biased region" description="Basic and acidic residues" evidence="6">
    <location>
        <begin position="630"/>
        <end position="886"/>
    </location>
</feature>
<keyword evidence="2" id="KW-0813">Transport</keyword>
<dbReference type="SUPFAM" id="SSF49562">
    <property type="entry name" value="C2 domain (Calcium/lipid-binding domain, CaLB)"/>
    <property type="match status" value="1"/>
</dbReference>
<keyword evidence="4" id="KW-0967">Endosome</keyword>
<evidence type="ECO:0000256" key="1">
    <source>
        <dbReference type="ARBA" id="ARBA00004172"/>
    </source>
</evidence>
<dbReference type="PANTHER" id="PTHR15746">
    <property type="entry name" value="RAB11-RELATED"/>
    <property type="match status" value="1"/>
</dbReference>
<organism evidence="9 10">
    <name type="scientific">Pagothenia borchgrevinki</name>
    <name type="common">Bald rockcod</name>
    <name type="synonym">Trematomus borchgrevinki</name>
    <dbReference type="NCBI Taxonomy" id="8213"/>
    <lineage>
        <taxon>Eukaryota</taxon>
        <taxon>Metazoa</taxon>
        <taxon>Chordata</taxon>
        <taxon>Craniata</taxon>
        <taxon>Vertebrata</taxon>
        <taxon>Euteleostomi</taxon>
        <taxon>Actinopterygii</taxon>
        <taxon>Neopterygii</taxon>
        <taxon>Teleostei</taxon>
        <taxon>Neoteleostei</taxon>
        <taxon>Acanthomorphata</taxon>
        <taxon>Eupercaria</taxon>
        <taxon>Perciformes</taxon>
        <taxon>Notothenioidei</taxon>
        <taxon>Nototheniidae</taxon>
        <taxon>Pagothenia</taxon>
    </lineage>
</organism>
<dbReference type="PROSITE" id="PS51511">
    <property type="entry name" value="FIP_RBD"/>
    <property type="match status" value="1"/>
</dbReference>
<dbReference type="PROSITE" id="PS50004">
    <property type="entry name" value="C2"/>
    <property type="match status" value="1"/>
</dbReference>
<feature type="compositionally biased region" description="Low complexity" evidence="6">
    <location>
        <begin position="236"/>
        <end position="253"/>
    </location>
</feature>
<reference evidence="9 10" key="1">
    <citation type="journal article" date="2022" name="G3 (Bethesda)">
        <title>Evaluating Illumina-, Nanopore-, and PacBio-based genome assembly strategies with the bald notothen, Trematomus borchgrevinki.</title>
        <authorList>
            <person name="Rayamajhi N."/>
            <person name="Cheng C.C."/>
            <person name="Catchen J.M."/>
        </authorList>
    </citation>
    <scope>NUCLEOTIDE SEQUENCE [LARGE SCALE GENOMIC DNA]</scope>
    <source>
        <strain evidence="9">AGRC-2024</strain>
    </source>
</reference>
<feature type="compositionally biased region" description="Polar residues" evidence="6">
    <location>
        <begin position="1034"/>
        <end position="1053"/>
    </location>
</feature>
<evidence type="ECO:0000259" key="7">
    <source>
        <dbReference type="PROSITE" id="PS50004"/>
    </source>
</evidence>
<dbReference type="GO" id="GO:0015031">
    <property type="term" value="P:protein transport"/>
    <property type="evidence" value="ECO:0007669"/>
    <property type="project" value="UniProtKB-KW"/>
</dbReference>
<feature type="compositionally biased region" description="Basic residues" evidence="6">
    <location>
        <begin position="162"/>
        <end position="172"/>
    </location>
</feature>
<keyword evidence="5" id="KW-0653">Protein transport</keyword>
<dbReference type="PANTHER" id="PTHR15746:SF25">
    <property type="entry name" value="CALPONIN HOMOLOGY DOMAIN-CONTAINING PROTEIN DDB_G0272472 ISOFORM X1"/>
    <property type="match status" value="1"/>
</dbReference>
<feature type="compositionally biased region" description="Polar residues" evidence="6">
    <location>
        <begin position="177"/>
        <end position="190"/>
    </location>
</feature>
<evidence type="ECO:0000256" key="2">
    <source>
        <dbReference type="ARBA" id="ARBA00022448"/>
    </source>
</evidence>
<evidence type="ECO:0000313" key="10">
    <source>
        <dbReference type="Proteomes" id="UP001619887"/>
    </source>
</evidence>
<feature type="domain" description="FIP-RBD" evidence="8">
    <location>
        <begin position="1276"/>
        <end position="1338"/>
    </location>
</feature>
<dbReference type="InterPro" id="IPR037245">
    <property type="entry name" value="FIP-RBD_C_sf"/>
</dbReference>
<evidence type="ECO:0000259" key="8">
    <source>
        <dbReference type="PROSITE" id="PS51511"/>
    </source>
</evidence>
<dbReference type="Pfam" id="PF00168">
    <property type="entry name" value="C2"/>
    <property type="match status" value="1"/>
</dbReference>
<evidence type="ECO:0000256" key="4">
    <source>
        <dbReference type="ARBA" id="ARBA00022753"/>
    </source>
</evidence>
<dbReference type="SUPFAM" id="SSF144270">
    <property type="entry name" value="Eferin C-derminal domain-like"/>
    <property type="match status" value="1"/>
</dbReference>
<evidence type="ECO:0000256" key="3">
    <source>
        <dbReference type="ARBA" id="ARBA00022553"/>
    </source>
</evidence>
<keyword evidence="10" id="KW-1185">Reference proteome</keyword>
<feature type="compositionally biased region" description="Basic and acidic residues" evidence="6">
    <location>
        <begin position="967"/>
        <end position="982"/>
    </location>
</feature>
<reference evidence="9 10" key="2">
    <citation type="journal article" date="2024" name="G3 (Bethesda)">
        <title>The genome of the cryopelagic Antarctic bald notothen, Trematomus borchgrevinki.</title>
        <authorList>
            <person name="Rayamajhi N."/>
            <person name="Rivera-Colon A.G."/>
            <person name="Minhas B.F."/>
            <person name="Cheng C.C."/>
            <person name="Catchen J.M."/>
        </authorList>
    </citation>
    <scope>NUCLEOTIDE SEQUENCE [LARGE SCALE GENOMIC DNA]</scope>
    <source>
        <strain evidence="9">AGRC-2024</strain>
    </source>
</reference>
<protein>
    <recommendedName>
        <fullName evidence="11">Rab11 family-interacting protein 1-like</fullName>
    </recommendedName>
</protein>
<feature type="compositionally biased region" description="Polar residues" evidence="6">
    <location>
        <begin position="303"/>
        <end position="316"/>
    </location>
</feature>
<feature type="compositionally biased region" description="Acidic residues" evidence="6">
    <location>
        <begin position="1111"/>
        <end position="1123"/>
    </location>
</feature>
<keyword evidence="3" id="KW-0597">Phosphoprotein</keyword>
<feature type="domain" description="C2" evidence="7">
    <location>
        <begin position="1"/>
        <end position="117"/>
    </location>
</feature>
<dbReference type="InterPro" id="IPR019018">
    <property type="entry name" value="Rab-bd_FIP-RBD"/>
</dbReference>
<dbReference type="FunFam" id="2.60.40.150:FF:000070">
    <property type="entry name" value="rab11 family-interacting protein 2 isoform X1"/>
    <property type="match status" value="1"/>
</dbReference>
<dbReference type="Gene3D" id="2.60.40.150">
    <property type="entry name" value="C2 domain"/>
    <property type="match status" value="1"/>
</dbReference>
<comment type="caution">
    <text evidence="9">The sequence shown here is derived from an EMBL/GenBank/DDBJ whole genome shotgun (WGS) entry which is preliminary data.</text>
</comment>
<evidence type="ECO:0000313" key="9">
    <source>
        <dbReference type="EMBL" id="KAL3041779.1"/>
    </source>
</evidence>
<proteinExistence type="predicted"/>
<sequence>MSLADLQWCPTSVQVTVLQSRGLRIKGKNGTNDAYAIMQVGKEKFQTSVVEKSVAPVWKEEAAFDLPPPGRGGPERSTLHVHVLHRALVGPDKLLGQAVINLLELSVDKTRSKTEWFKLLDKTGKADKDRGEVLVDIQFMRNNMTASMFDISAAGKSKSRLGKFKDKVRGKKKESDAASNMLPSFSQVLTDSEEEGNGEVTAGKDDTKKKHKMKSLFSTKSNLQRNMSQSMSILPAKNSSLSSSQSSGLNVDSSEGKKKFKFMNKRSDGKHSGHQKQGAAEQSNLCINGSHVYREEPPPRSSRIGSNFSLTSSGHSSMEDVPENSPPSVDSLRAVRQYSPWTEEEEEVENMEEDVEEQREEERIKMEKERSMKQEEEERVRKQEEELERLAEEKRLEEEERREEERVRKEEEDRIRREEEERAQEERRQQEEEERERLVEVERRQEEEERERLVEVERRQKEEEREILVEVERRQEEEERERLVEVERRQEEEERVRKEEEERTRMEEKRVEEERRREEEERARRQEDELAEEKRRLEEERQIKEEGFRKEKGREQERAEEERREREEEGGVRSEDEEHEKKRRREEQEERQREEEDRIRRRQEESARREEQCTLAEKRRVDEEGSFIEEMVREEERVRREEKEAERRQRETEEMVREEERVRREKEAEEERIQRETEEMVREEERVRREEKEAEEERRQRETEEMVRRQQEEEQERRQREKEERMKTEEEEQTRREEETLRQEEERRRIEAEEKMKQEERIRMEEEEMRRKEEEMRKEEERKQLAEEKRKLEEEEMRRIEEEEERFRKEEERRRVERAKKEERLLEEKMRRETQRIEEEEKVKREEERIRREEKAEDERGEEQARKLEEEKATRKAEKQKKKDASQNKLKAAVEIPAEVSSNPFDEDPDSPAGADSDKMSAIQHTDKMSAIQHTDKMSAIQHTDKMSAIQQRVQSAAPLVGSKSISTDEKDPISAQRERRLAPQPPGRNQDESQKDGSAQQLPQMTKKSSDKDIKTVSVLPQRSVQMIAPISRPSTDTKNTQSLTQSSATKETSNEAKHSKRPAPLKPLSVEEEPSSKPKITLSSDGSISHKCLSVAKQVPIAYGLNPFEDGEDDIAPEDEAAPSSETGLGQRPSVASQAADKDDSSQTKIKPSKARAPLPFARKAATMSTLINQNKEGEHVTGATDNVTHASDPKSEAKKSIHIQEAPLRESQPATVQSAGEEAGGKKGGAPVPLRRLQPVKPLNPLEQQSVSVVQGERDTKSLRITCEDQEKTKVNAPSLKGPYSELTQEELISLVLKQENKLSDRGKKISELELYIDNLLVRIIEEKPSILMSLNSAKKAA</sequence>
<dbReference type="Gene3D" id="1.20.5.2440">
    <property type="match status" value="1"/>
</dbReference>
<feature type="region of interest" description="Disordered" evidence="6">
    <location>
        <begin position="236"/>
        <end position="1091"/>
    </location>
</feature>
<evidence type="ECO:0000256" key="5">
    <source>
        <dbReference type="ARBA" id="ARBA00022927"/>
    </source>
</evidence>
<dbReference type="InterPro" id="IPR000008">
    <property type="entry name" value="C2_dom"/>
</dbReference>
<dbReference type="Proteomes" id="UP001619887">
    <property type="component" value="Unassembled WGS sequence"/>
</dbReference>
<evidence type="ECO:0008006" key="11">
    <source>
        <dbReference type="Google" id="ProtNLM"/>
    </source>
</evidence>
<accession>A0ABD2FJ47</accession>
<dbReference type="CDD" id="cd08682">
    <property type="entry name" value="C2_Rab11-FIP_classI"/>
    <property type="match status" value="1"/>
</dbReference>
<dbReference type="EMBL" id="JBIYXZ010002089">
    <property type="protein sequence ID" value="KAL3041779.1"/>
    <property type="molecule type" value="Genomic_DNA"/>
</dbReference>
<dbReference type="GO" id="GO:0055037">
    <property type="term" value="C:recycling endosome"/>
    <property type="evidence" value="ECO:0007669"/>
    <property type="project" value="UniProtKB-SubCell"/>
</dbReference>
<comment type="subcellular location">
    <subcellularLocation>
        <location evidence="1">Recycling endosome</location>
    </subcellularLocation>
</comment>
<feature type="compositionally biased region" description="Polar residues" evidence="6">
    <location>
        <begin position="997"/>
        <end position="1008"/>
    </location>
</feature>
<feature type="compositionally biased region" description="Basic and acidic residues" evidence="6">
    <location>
        <begin position="360"/>
        <end position="623"/>
    </location>
</feature>
<feature type="region of interest" description="Disordered" evidence="6">
    <location>
        <begin position="162"/>
        <end position="213"/>
    </location>
</feature>
<dbReference type="InterPro" id="IPR037789">
    <property type="entry name" value="FIP_classI"/>
</dbReference>
<dbReference type="InterPro" id="IPR035892">
    <property type="entry name" value="C2_domain_sf"/>
</dbReference>
<gene>
    <name evidence="9" type="ORF">OYC64_019873</name>
</gene>